<proteinExistence type="predicted"/>
<feature type="region of interest" description="Disordered" evidence="1">
    <location>
        <begin position="1"/>
        <end position="87"/>
    </location>
</feature>
<evidence type="ECO:0000313" key="4">
    <source>
        <dbReference type="EMBL" id="MVT27622.1"/>
    </source>
</evidence>
<keyword evidence="2" id="KW-0472">Membrane</keyword>
<dbReference type="Pfam" id="PF10708">
    <property type="entry name" value="DUF2510"/>
    <property type="match status" value="1"/>
</dbReference>
<feature type="compositionally biased region" description="Polar residues" evidence="1">
    <location>
        <begin position="50"/>
        <end position="87"/>
    </location>
</feature>
<dbReference type="OrthoDB" id="5244233at2"/>
<protein>
    <submittedName>
        <fullName evidence="4">DUF2510 domain-containing protein</fullName>
    </submittedName>
</protein>
<dbReference type="InterPro" id="IPR018929">
    <property type="entry name" value="DUF2510"/>
</dbReference>
<keyword evidence="2" id="KW-1133">Transmembrane helix</keyword>
<feature type="region of interest" description="Disordered" evidence="1">
    <location>
        <begin position="119"/>
        <end position="170"/>
    </location>
</feature>
<evidence type="ECO:0000256" key="2">
    <source>
        <dbReference type="SAM" id="Phobius"/>
    </source>
</evidence>
<evidence type="ECO:0000313" key="5">
    <source>
        <dbReference type="Proteomes" id="UP000460157"/>
    </source>
</evidence>
<feature type="domain" description="DUF2510" evidence="3">
    <location>
        <begin position="8"/>
        <end position="29"/>
    </location>
</feature>
<sequence length="267" mass="28641">MNQLPPEGWYPDPEHPGAMRWWDGTQWGAAQPAASGYSPAEQGNPAVGSSGYQATGSQNVANTEAHSYSPSGQHEQPSQWQPGPSSGKQNVGIIITISVVLLVLLGVIVTLLIMLLSSDDEQDDESGEVEASETELEEAEAEDDQTGTDDEASTEEGGLLDFGDRGEDDSNEVLPRVELEVPEGGEASTVLTLEEDGTYEISVDTLNNEDPMMTLIAPDGQEWFDDDGGDGFNSRLTLPLEAGDYEVVVEDFSGNYLEVEVITVLTD</sequence>
<evidence type="ECO:0000256" key="1">
    <source>
        <dbReference type="SAM" id="MobiDB-lite"/>
    </source>
</evidence>
<comment type="caution">
    <text evidence="4">The sequence shown here is derived from an EMBL/GenBank/DDBJ whole genome shotgun (WGS) entry which is preliminary data.</text>
</comment>
<gene>
    <name evidence="4" type="ORF">GNZ21_14890</name>
</gene>
<feature type="compositionally biased region" description="Acidic residues" evidence="1">
    <location>
        <begin position="119"/>
        <end position="154"/>
    </location>
</feature>
<reference evidence="4 5" key="1">
    <citation type="submission" date="2019-12" db="EMBL/GenBank/DDBJ databases">
        <title>Nesterenkonia muleiensis sp. nov., a novel actinobacterium isolated from sap of Populus euphratica.</title>
        <authorList>
            <person name="Wang R."/>
        </authorList>
    </citation>
    <scope>NUCLEOTIDE SEQUENCE [LARGE SCALE GENOMIC DNA]</scope>
    <source>
        <strain evidence="4 5">F10</strain>
    </source>
</reference>
<dbReference type="Proteomes" id="UP000460157">
    <property type="component" value="Unassembled WGS sequence"/>
</dbReference>
<organism evidence="4 5">
    <name type="scientific">Nesterenkonia alkaliphila</name>
    <dbReference type="NCBI Taxonomy" id="1463631"/>
    <lineage>
        <taxon>Bacteria</taxon>
        <taxon>Bacillati</taxon>
        <taxon>Actinomycetota</taxon>
        <taxon>Actinomycetes</taxon>
        <taxon>Micrococcales</taxon>
        <taxon>Micrococcaceae</taxon>
        <taxon>Nesterenkonia</taxon>
    </lineage>
</organism>
<dbReference type="Gene3D" id="2.60.120.380">
    <property type="match status" value="1"/>
</dbReference>
<keyword evidence="5" id="KW-1185">Reference proteome</keyword>
<dbReference type="EMBL" id="WRPM01000102">
    <property type="protein sequence ID" value="MVT27622.1"/>
    <property type="molecule type" value="Genomic_DNA"/>
</dbReference>
<accession>A0A7K1UMV0</accession>
<name>A0A7K1UMV0_9MICC</name>
<dbReference type="AlphaFoldDB" id="A0A7K1UMV0"/>
<evidence type="ECO:0000259" key="3">
    <source>
        <dbReference type="Pfam" id="PF10708"/>
    </source>
</evidence>
<feature type="transmembrane region" description="Helical" evidence="2">
    <location>
        <begin position="91"/>
        <end position="116"/>
    </location>
</feature>
<keyword evidence="2" id="KW-0812">Transmembrane</keyword>